<sequence length="213" mass="24227">MLEKRPHRNSKIMEKTIQLYGFPLPYVSRSITLESVFSQIFNLLKSLMKNNLFFNFNKSLKKCQCLLHVDAKNKASILAICVLLLFGLGGCAYLNPFASSVPEYDLDGVHDLSLIMMPGDSVVFEMRNPGSGGYQFDGITFDPKLVNLEKFQILKPESGMVGDFGRWRFEFKLLAIGEVPIIINIKRANDSQRDAYKIISLNITKDGEPFFEW</sequence>
<evidence type="ECO:0000256" key="1">
    <source>
        <dbReference type="ARBA" id="ARBA00022690"/>
    </source>
</evidence>
<reference evidence="5" key="1">
    <citation type="submission" date="2016-10" db="EMBL/GenBank/DDBJ databases">
        <authorList>
            <person name="Varghese N."/>
            <person name="Submissions S."/>
        </authorList>
    </citation>
    <scope>NUCLEOTIDE SEQUENCE [LARGE SCALE GENOMIC DNA]</scope>
    <source>
        <strain evidence="5">DSM 16995</strain>
    </source>
</reference>
<gene>
    <name evidence="4" type="ORF">SAMN05660337_2704</name>
</gene>
<keyword evidence="3" id="KW-0812">Transmembrane</keyword>
<dbReference type="Proteomes" id="UP000199053">
    <property type="component" value="Unassembled WGS sequence"/>
</dbReference>
<dbReference type="EMBL" id="FNGA01000004">
    <property type="protein sequence ID" value="SDL34139.1"/>
    <property type="molecule type" value="Genomic_DNA"/>
</dbReference>
<evidence type="ECO:0000313" key="4">
    <source>
        <dbReference type="EMBL" id="SDL34139.1"/>
    </source>
</evidence>
<keyword evidence="3" id="KW-1133">Transmembrane helix</keyword>
<keyword evidence="5" id="KW-1185">Reference proteome</keyword>
<proteinExistence type="predicted"/>
<dbReference type="SUPFAM" id="SSF141066">
    <property type="entry name" value="ICP-like"/>
    <property type="match status" value="1"/>
</dbReference>
<keyword evidence="2" id="KW-0789">Thiol protease inhibitor</keyword>
<protein>
    <recommendedName>
        <fullName evidence="6">Chagasin family peptidase inhibitor I42</fullName>
    </recommendedName>
</protein>
<evidence type="ECO:0000313" key="5">
    <source>
        <dbReference type="Proteomes" id="UP000199053"/>
    </source>
</evidence>
<evidence type="ECO:0000256" key="2">
    <source>
        <dbReference type="ARBA" id="ARBA00022704"/>
    </source>
</evidence>
<keyword evidence="1" id="KW-0646">Protease inhibitor</keyword>
<name>A0A1G9J9A8_9BACT</name>
<dbReference type="AlphaFoldDB" id="A0A1G9J9A8"/>
<dbReference type="STRING" id="246191.SAMN05660337_2704"/>
<feature type="transmembrane region" description="Helical" evidence="3">
    <location>
        <begin position="77"/>
        <end position="95"/>
    </location>
</feature>
<organism evidence="4 5">
    <name type="scientific">Maridesulfovibrio ferrireducens</name>
    <dbReference type="NCBI Taxonomy" id="246191"/>
    <lineage>
        <taxon>Bacteria</taxon>
        <taxon>Pseudomonadati</taxon>
        <taxon>Thermodesulfobacteriota</taxon>
        <taxon>Desulfovibrionia</taxon>
        <taxon>Desulfovibrionales</taxon>
        <taxon>Desulfovibrionaceae</taxon>
        <taxon>Maridesulfovibrio</taxon>
    </lineage>
</organism>
<evidence type="ECO:0008006" key="6">
    <source>
        <dbReference type="Google" id="ProtNLM"/>
    </source>
</evidence>
<dbReference type="GO" id="GO:0004869">
    <property type="term" value="F:cysteine-type endopeptidase inhibitor activity"/>
    <property type="evidence" value="ECO:0007669"/>
    <property type="project" value="UniProtKB-KW"/>
</dbReference>
<evidence type="ECO:0000256" key="3">
    <source>
        <dbReference type="SAM" id="Phobius"/>
    </source>
</evidence>
<accession>A0A1G9J9A8</accession>
<keyword evidence="3" id="KW-0472">Membrane</keyword>
<dbReference type="InterPro" id="IPR036331">
    <property type="entry name" value="Chagasin-like_sf"/>
</dbReference>